<feature type="binding site" evidence="7">
    <location>
        <position position="178"/>
    </location>
    <ligand>
        <name>L-glutamine</name>
        <dbReference type="ChEBI" id="CHEBI:58359"/>
    </ligand>
</feature>
<accession>A0A2N3L720</accession>
<keyword evidence="6 7" id="KW-0520">NAD</keyword>
<dbReference type="NCBIfam" id="TIGR00552">
    <property type="entry name" value="nadE"/>
    <property type="match status" value="1"/>
</dbReference>
<feature type="domain" description="CN hydrolase" evidence="10">
    <location>
        <begin position="5"/>
        <end position="249"/>
    </location>
</feature>
<feature type="active site" description="For glutaminase activity" evidence="7">
    <location>
        <position position="116"/>
    </location>
</feature>
<keyword evidence="12" id="KW-1185">Reference proteome</keyword>
<keyword evidence="4 7" id="KW-0547">Nucleotide-binding</keyword>
<dbReference type="SUPFAM" id="SSF52402">
    <property type="entry name" value="Adenine nucleotide alpha hydrolases-like"/>
    <property type="match status" value="1"/>
</dbReference>
<feature type="active site" description="Proton acceptor; for glutaminase activity" evidence="7">
    <location>
        <position position="45"/>
    </location>
</feature>
<evidence type="ECO:0000256" key="5">
    <source>
        <dbReference type="ARBA" id="ARBA00022840"/>
    </source>
</evidence>
<evidence type="ECO:0000256" key="8">
    <source>
        <dbReference type="PIRNR" id="PIRNR006630"/>
    </source>
</evidence>
<dbReference type="CDD" id="cd07570">
    <property type="entry name" value="GAT_Gln-NAD-synth"/>
    <property type="match status" value="1"/>
</dbReference>
<dbReference type="GO" id="GO:0003952">
    <property type="term" value="F:NAD+ synthase (glutamine-hydrolyzing) activity"/>
    <property type="evidence" value="ECO:0007669"/>
    <property type="project" value="UniProtKB-UniRule"/>
</dbReference>
<dbReference type="NCBIfam" id="NF010588">
    <property type="entry name" value="PRK13981.1"/>
    <property type="match status" value="1"/>
</dbReference>
<keyword evidence="3 7" id="KW-0436">Ligase</keyword>
<feature type="binding site" evidence="7">
    <location>
        <begin position="295"/>
        <end position="302"/>
    </location>
    <ligand>
        <name>ATP</name>
        <dbReference type="ChEBI" id="CHEBI:30616"/>
    </ligand>
</feature>
<comment type="pathway">
    <text evidence="1 7 8">Cofactor biosynthesis; NAD(+) biosynthesis; NAD(+) from deamido-NAD(+) (L-Gln route): step 1/1.</text>
</comment>
<comment type="function">
    <text evidence="7">Catalyzes the ATP-dependent amidation of deamido-NAD to form NAD. Uses L-glutamine as a nitrogen source.</text>
</comment>
<dbReference type="InterPro" id="IPR014445">
    <property type="entry name" value="Gln-dep_NAD_synthase"/>
</dbReference>
<dbReference type="FunFam" id="3.40.50.620:FF:000106">
    <property type="entry name" value="Glutamine-dependent NAD(+) synthetase"/>
    <property type="match status" value="1"/>
</dbReference>
<dbReference type="InterPro" id="IPR036526">
    <property type="entry name" value="C-N_Hydrolase_sf"/>
</dbReference>
<sequence>MTNMLAIAIAQLNPIVGDVTGNRDKVVAAWETAADQGADIVLYSELVLSGYPPEDLVMKPAFMRHLRDAVDTICSHTAKRTNGPALLLTTPWDIDGTRFNAVLLIEQGKIVDVRAKQDLPNYGVFDEKRVFAAGPMPEPISFKGVKIGVPICEDVWTPHVVAHLAKAGTEIFLVPNGSPFEADKGGLRRQLIADRVGETGAPMIYCNEVGGQDELVFDGGSFGLNGDGSLGVALPCFAEGVVTSNWVKGDDGTWACASDAPKAAHPTGLDAIYQTLVLGLRDYVNKNGFPGVVIGMSGGIDSALSAAVAVDALGSDRVRLVMMPSPYTSADSLEDAELCAGMLRTGIESINIGPAMGAFDQMLAPAFEGRDPDIAEENIQARSRGMILMALSNKFGHMVLTTGNKSEMSVGYATLYGDMCGGYSVLKDLYKTTVFDLCHWRNENTPAGAMGPDGMVIPERIITKPPSAELRPDQKDEDSLPPYDVLDDILHQMIEGERSVRDIVDSGHDEATVRRVWRLLDRAEYKRRQAPPGVKITPRAFGRDRRYPITNGFTNLVT</sequence>
<dbReference type="Pfam" id="PF02540">
    <property type="entry name" value="NAD_synthase"/>
    <property type="match status" value="1"/>
</dbReference>
<evidence type="ECO:0000256" key="9">
    <source>
        <dbReference type="RuleBase" id="RU003811"/>
    </source>
</evidence>
<keyword evidence="5 7" id="KW-0067">ATP-binding</keyword>
<name>A0A2N3L720_9PROT</name>
<dbReference type="Proteomes" id="UP000233332">
    <property type="component" value="Unassembled WGS sequence"/>
</dbReference>
<reference evidence="11 12" key="1">
    <citation type="submission" date="2017-09" db="EMBL/GenBank/DDBJ databases">
        <title>Biodiversity and function of Thalassospira species in the particle-attached aromatic-hydrocarbon-degrading consortia from the surface seawater of the China South Sea.</title>
        <authorList>
            <person name="Dong C."/>
            <person name="Lai Q."/>
            <person name="Shao Z."/>
        </authorList>
    </citation>
    <scope>NUCLEOTIDE SEQUENCE [LARGE SCALE GENOMIC DNA]</scope>
    <source>
        <strain evidence="11 12">139Z-12</strain>
    </source>
</reference>
<feature type="binding site" evidence="7">
    <location>
        <position position="184"/>
    </location>
    <ligand>
        <name>L-glutamine</name>
        <dbReference type="ChEBI" id="CHEBI:58359"/>
    </ligand>
</feature>
<dbReference type="AlphaFoldDB" id="A0A2N3L720"/>
<dbReference type="HAMAP" id="MF_02090">
    <property type="entry name" value="NadE_glutamine_dep"/>
    <property type="match status" value="1"/>
</dbReference>
<dbReference type="InterPro" id="IPR003694">
    <property type="entry name" value="NAD_synthase"/>
</dbReference>
<dbReference type="GO" id="GO:0004359">
    <property type="term" value="F:glutaminase activity"/>
    <property type="evidence" value="ECO:0007669"/>
    <property type="project" value="InterPro"/>
</dbReference>
<gene>
    <name evidence="7" type="primary">nadE</name>
    <name evidence="11" type="ORF">COO92_10450</name>
</gene>
<dbReference type="InterPro" id="IPR003010">
    <property type="entry name" value="C-N_Hydrolase"/>
</dbReference>
<dbReference type="InterPro" id="IPR014729">
    <property type="entry name" value="Rossmann-like_a/b/a_fold"/>
</dbReference>
<dbReference type="GO" id="GO:0005737">
    <property type="term" value="C:cytoplasm"/>
    <property type="evidence" value="ECO:0007669"/>
    <property type="project" value="InterPro"/>
</dbReference>
<feature type="binding site" evidence="7">
    <location>
        <position position="526"/>
    </location>
    <ligand>
        <name>deamido-NAD(+)</name>
        <dbReference type="ChEBI" id="CHEBI:58437"/>
        <note>ligand shared between two neighboring subunits</note>
    </ligand>
</feature>
<feature type="binding site" evidence="7">
    <location>
        <position position="378"/>
    </location>
    <ligand>
        <name>deamido-NAD(+)</name>
        <dbReference type="ChEBI" id="CHEBI:58437"/>
        <note>ligand shared between two neighboring subunits</note>
    </ligand>
</feature>
<dbReference type="PANTHER" id="PTHR23090">
    <property type="entry name" value="NH 3 /GLUTAMINE-DEPENDENT NAD + SYNTHETASE"/>
    <property type="match status" value="1"/>
</dbReference>
<feature type="binding site" evidence="7">
    <location>
        <position position="402"/>
    </location>
    <ligand>
        <name>ATP</name>
        <dbReference type="ChEBI" id="CHEBI:30616"/>
    </ligand>
</feature>
<comment type="catalytic activity">
    <reaction evidence="7 8">
        <text>deamido-NAD(+) + L-glutamine + ATP + H2O = L-glutamate + AMP + diphosphate + NAD(+) + H(+)</text>
        <dbReference type="Rhea" id="RHEA:24384"/>
        <dbReference type="ChEBI" id="CHEBI:15377"/>
        <dbReference type="ChEBI" id="CHEBI:15378"/>
        <dbReference type="ChEBI" id="CHEBI:29985"/>
        <dbReference type="ChEBI" id="CHEBI:30616"/>
        <dbReference type="ChEBI" id="CHEBI:33019"/>
        <dbReference type="ChEBI" id="CHEBI:57540"/>
        <dbReference type="ChEBI" id="CHEBI:58359"/>
        <dbReference type="ChEBI" id="CHEBI:58437"/>
        <dbReference type="ChEBI" id="CHEBI:456215"/>
        <dbReference type="EC" id="6.3.5.1"/>
    </reaction>
</comment>
<evidence type="ECO:0000313" key="11">
    <source>
        <dbReference type="EMBL" id="PKR58572.1"/>
    </source>
</evidence>
<dbReference type="EMBL" id="NXGX01000004">
    <property type="protein sequence ID" value="PKR58572.1"/>
    <property type="molecule type" value="Genomic_DNA"/>
</dbReference>
<evidence type="ECO:0000256" key="4">
    <source>
        <dbReference type="ARBA" id="ARBA00022741"/>
    </source>
</evidence>
<dbReference type="CDD" id="cd00553">
    <property type="entry name" value="NAD_synthase"/>
    <property type="match status" value="1"/>
</dbReference>
<dbReference type="GO" id="GO:0008795">
    <property type="term" value="F:NAD+ synthase activity"/>
    <property type="evidence" value="ECO:0007669"/>
    <property type="project" value="UniProtKB-UniRule"/>
</dbReference>
<feature type="active site" description="Nucleophile; for glutaminase activity" evidence="7">
    <location>
        <position position="152"/>
    </location>
</feature>
<dbReference type="GO" id="GO:0009435">
    <property type="term" value="P:NAD+ biosynthetic process"/>
    <property type="evidence" value="ECO:0007669"/>
    <property type="project" value="UniProtKB-UniRule"/>
</dbReference>
<comment type="similarity">
    <text evidence="9">Belongs to the NAD synthetase family.</text>
</comment>
<dbReference type="GO" id="GO:0005524">
    <property type="term" value="F:ATP binding"/>
    <property type="evidence" value="ECO:0007669"/>
    <property type="project" value="UniProtKB-UniRule"/>
</dbReference>
<comment type="caution">
    <text evidence="11">The sequence shown here is derived from an EMBL/GenBank/DDBJ whole genome shotgun (WGS) entry which is preliminary data.</text>
</comment>
<dbReference type="PROSITE" id="PS50263">
    <property type="entry name" value="CN_HYDROLASE"/>
    <property type="match status" value="1"/>
</dbReference>
<dbReference type="EC" id="6.3.5.1" evidence="7 8"/>
<dbReference type="PANTHER" id="PTHR23090:SF9">
    <property type="entry name" value="GLUTAMINE-DEPENDENT NAD(+) SYNTHETASE"/>
    <property type="match status" value="1"/>
</dbReference>
<dbReference type="Gene3D" id="3.60.110.10">
    <property type="entry name" value="Carbon-nitrogen hydrolase"/>
    <property type="match status" value="1"/>
</dbReference>
<protein>
    <recommendedName>
        <fullName evidence="7 8">Glutamine-dependent NAD(+) synthetase</fullName>
        <ecNumber evidence="7 8">6.3.5.1</ecNumber>
    </recommendedName>
    <alternativeName>
        <fullName evidence="7 8">NAD(+) synthase [glutamine-hydrolyzing]</fullName>
    </alternativeName>
</protein>
<feature type="binding site" evidence="7">
    <location>
        <position position="122"/>
    </location>
    <ligand>
        <name>L-glutamine</name>
        <dbReference type="ChEBI" id="CHEBI:58359"/>
    </ligand>
</feature>
<evidence type="ECO:0000256" key="6">
    <source>
        <dbReference type="ARBA" id="ARBA00023027"/>
    </source>
</evidence>
<dbReference type="PIRSF" id="PIRSF006630">
    <property type="entry name" value="NADS_GAT"/>
    <property type="match status" value="1"/>
</dbReference>
<evidence type="ECO:0000259" key="10">
    <source>
        <dbReference type="PROSITE" id="PS50263"/>
    </source>
</evidence>
<evidence type="ECO:0000256" key="2">
    <source>
        <dbReference type="ARBA" id="ARBA00007145"/>
    </source>
</evidence>
<dbReference type="Gene3D" id="3.40.50.620">
    <property type="entry name" value="HUPs"/>
    <property type="match status" value="1"/>
</dbReference>
<proteinExistence type="inferred from homology"/>
<feature type="binding site" evidence="7">
    <location>
        <position position="407"/>
    </location>
    <ligand>
        <name>deamido-NAD(+)</name>
        <dbReference type="ChEBI" id="CHEBI:58437"/>
        <note>ligand shared between two neighboring subunits</note>
    </ligand>
</feature>
<evidence type="ECO:0000256" key="3">
    <source>
        <dbReference type="ARBA" id="ARBA00022598"/>
    </source>
</evidence>
<evidence type="ECO:0000256" key="7">
    <source>
        <dbReference type="HAMAP-Rule" id="MF_02090"/>
    </source>
</evidence>
<dbReference type="Pfam" id="PF00795">
    <property type="entry name" value="CN_hydrolase"/>
    <property type="match status" value="1"/>
</dbReference>
<dbReference type="RefSeq" id="WP_101301948.1">
    <property type="nucleotide sequence ID" value="NZ_NXGX01000004.1"/>
</dbReference>
<comment type="caution">
    <text evidence="7">Lacks conserved residue(s) required for the propagation of feature annotation.</text>
</comment>
<evidence type="ECO:0000256" key="1">
    <source>
        <dbReference type="ARBA" id="ARBA00005188"/>
    </source>
</evidence>
<dbReference type="InterPro" id="IPR022310">
    <property type="entry name" value="NAD/GMP_synthase"/>
</dbReference>
<dbReference type="UniPathway" id="UPA00253">
    <property type="reaction ID" value="UER00334"/>
</dbReference>
<dbReference type="SUPFAM" id="SSF56317">
    <property type="entry name" value="Carbon-nitrogen hydrolase"/>
    <property type="match status" value="1"/>
</dbReference>
<organism evidence="11 12">
    <name type="scientific">Thalassospira lohafexi</name>
    <dbReference type="NCBI Taxonomy" id="744227"/>
    <lineage>
        <taxon>Bacteria</taxon>
        <taxon>Pseudomonadati</taxon>
        <taxon>Pseudomonadota</taxon>
        <taxon>Alphaproteobacteria</taxon>
        <taxon>Rhodospirillales</taxon>
        <taxon>Thalassospiraceae</taxon>
        <taxon>Thalassospira</taxon>
    </lineage>
</organism>
<evidence type="ECO:0000313" key="12">
    <source>
        <dbReference type="Proteomes" id="UP000233332"/>
    </source>
</evidence>
<comment type="similarity">
    <text evidence="2 7 8">In the C-terminal section; belongs to the NAD synthetase family.</text>
</comment>